<organism evidence="3 4">
    <name type="scientific">Luteibacter anthropi</name>
    <dbReference type="NCBI Taxonomy" id="564369"/>
    <lineage>
        <taxon>Bacteria</taxon>
        <taxon>Pseudomonadati</taxon>
        <taxon>Pseudomonadota</taxon>
        <taxon>Gammaproteobacteria</taxon>
        <taxon>Lysobacterales</taxon>
        <taxon>Rhodanobacteraceae</taxon>
        <taxon>Luteibacter</taxon>
    </lineage>
</organism>
<dbReference type="InterPro" id="IPR000073">
    <property type="entry name" value="AB_hydrolase_1"/>
</dbReference>
<feature type="domain" description="AB hydrolase-1" evidence="2">
    <location>
        <begin position="20"/>
        <end position="273"/>
    </location>
</feature>
<dbReference type="PANTHER" id="PTHR43433:SF5">
    <property type="entry name" value="AB HYDROLASE-1 DOMAIN-CONTAINING PROTEIN"/>
    <property type="match status" value="1"/>
</dbReference>
<gene>
    <name evidence="3" type="ORF">HBF25_12440</name>
</gene>
<dbReference type="AlphaFoldDB" id="A0A7X5ZIS9"/>
<keyword evidence="4" id="KW-1185">Reference proteome</keyword>
<sequence length="314" mass="33329">MTTNGMTLDYDSFGSEDNEAILLISGLGAQRIRWSDAFCERLVGKGFRVIRFDNRDAGLSTHLSRHPVPDFAALAAAAAAGKRPDVPYTLHDMAADAIGLLDGLSIKKAHVVGRSMGGMIAQLMAGTRPDRVRSLTSIMSSTGNPSLPQTAPDVMALMMRPAPHPSEDEAGYLAHSSAFARRIASTNRSFDEEAHRNVVREELRRAYDPAGFARQIAAIAATGDLRPGNAAIRAPTLVIHGSADPLIPPACGADTAASIPGAEFMLIDGMGHDLPVALHDDIVAAIVRTAHRDRVDDSTNHVLSGRHPAPAQSP</sequence>
<proteinExistence type="predicted"/>
<dbReference type="PANTHER" id="PTHR43433">
    <property type="entry name" value="HYDROLASE, ALPHA/BETA FOLD FAMILY PROTEIN"/>
    <property type="match status" value="1"/>
</dbReference>
<dbReference type="Gene3D" id="3.40.50.1820">
    <property type="entry name" value="alpha/beta hydrolase"/>
    <property type="match status" value="1"/>
</dbReference>
<keyword evidence="3" id="KW-0378">Hydrolase</keyword>
<dbReference type="InterPro" id="IPR029058">
    <property type="entry name" value="AB_hydrolase_fold"/>
</dbReference>
<reference evidence="3 4" key="1">
    <citation type="submission" date="2020-03" db="EMBL/GenBank/DDBJ databases">
        <authorList>
            <person name="Lai Q."/>
        </authorList>
    </citation>
    <scope>NUCLEOTIDE SEQUENCE [LARGE SCALE GENOMIC DNA]</scope>
    <source>
        <strain evidence="3 4">CCUG 25036</strain>
    </source>
</reference>
<dbReference type="GO" id="GO:0004806">
    <property type="term" value="F:triacylglycerol lipase activity"/>
    <property type="evidence" value="ECO:0007669"/>
    <property type="project" value="TreeGrafter"/>
</dbReference>
<dbReference type="Pfam" id="PF00561">
    <property type="entry name" value="Abhydrolase_1"/>
    <property type="match status" value="1"/>
</dbReference>
<feature type="region of interest" description="Disordered" evidence="1">
    <location>
        <begin position="295"/>
        <end position="314"/>
    </location>
</feature>
<evidence type="ECO:0000259" key="2">
    <source>
        <dbReference type="Pfam" id="PF00561"/>
    </source>
</evidence>
<dbReference type="Proteomes" id="UP000490980">
    <property type="component" value="Unassembled WGS sequence"/>
</dbReference>
<protein>
    <submittedName>
        <fullName evidence="3">Alpha/beta fold hydrolase</fullName>
    </submittedName>
</protein>
<dbReference type="GO" id="GO:0046503">
    <property type="term" value="P:glycerolipid catabolic process"/>
    <property type="evidence" value="ECO:0007669"/>
    <property type="project" value="TreeGrafter"/>
</dbReference>
<evidence type="ECO:0000256" key="1">
    <source>
        <dbReference type="SAM" id="MobiDB-lite"/>
    </source>
</evidence>
<evidence type="ECO:0000313" key="4">
    <source>
        <dbReference type="Proteomes" id="UP000490980"/>
    </source>
</evidence>
<comment type="caution">
    <text evidence="3">The sequence shown here is derived from an EMBL/GenBank/DDBJ whole genome shotgun (WGS) entry which is preliminary data.</text>
</comment>
<accession>A0A7X5ZIS9</accession>
<dbReference type="EMBL" id="JAARLZ010000006">
    <property type="protein sequence ID" value="NII07192.1"/>
    <property type="molecule type" value="Genomic_DNA"/>
</dbReference>
<dbReference type="SUPFAM" id="SSF53474">
    <property type="entry name" value="alpha/beta-Hydrolases"/>
    <property type="match status" value="1"/>
</dbReference>
<dbReference type="InterPro" id="IPR050471">
    <property type="entry name" value="AB_hydrolase"/>
</dbReference>
<evidence type="ECO:0000313" key="3">
    <source>
        <dbReference type="EMBL" id="NII07192.1"/>
    </source>
</evidence>
<name>A0A7X5ZIS9_9GAMM</name>